<name>A0A7W4WEJ0_9GAMM</name>
<accession>A0A7W4WEJ0</accession>
<evidence type="ECO:0008006" key="3">
    <source>
        <dbReference type="Google" id="ProtNLM"/>
    </source>
</evidence>
<keyword evidence="2" id="KW-1185">Reference proteome</keyword>
<gene>
    <name evidence="1" type="ORF">FHS09_003642</name>
</gene>
<dbReference type="RefSeq" id="WP_183462388.1">
    <property type="nucleotide sequence ID" value="NZ_JACHWZ010000020.1"/>
</dbReference>
<proteinExistence type="predicted"/>
<evidence type="ECO:0000313" key="1">
    <source>
        <dbReference type="EMBL" id="MBB3062793.1"/>
    </source>
</evidence>
<evidence type="ECO:0000313" key="2">
    <source>
        <dbReference type="Proteomes" id="UP000535937"/>
    </source>
</evidence>
<sequence>MSFQVRYNSNNRIVRVCYFGRMALADTLAAAEQVFGKYSHLQPLRVLVDVRKVTNVMTGAEQKRFGRFLAEHPVSEYTRAAVLHNRAFNARAVIDSEAAARGFCLAQFILEAEAISWLREVKR</sequence>
<dbReference type="AlphaFoldDB" id="A0A7W4WEJ0"/>
<protein>
    <recommendedName>
        <fullName evidence="3">SpoIIAA-like</fullName>
    </recommendedName>
</protein>
<organism evidence="1 2">
    <name type="scientific">Microbulbifer rhizosphaerae</name>
    <dbReference type="NCBI Taxonomy" id="1562603"/>
    <lineage>
        <taxon>Bacteria</taxon>
        <taxon>Pseudomonadati</taxon>
        <taxon>Pseudomonadota</taxon>
        <taxon>Gammaproteobacteria</taxon>
        <taxon>Cellvibrionales</taxon>
        <taxon>Microbulbiferaceae</taxon>
        <taxon>Microbulbifer</taxon>
    </lineage>
</organism>
<dbReference type="Proteomes" id="UP000535937">
    <property type="component" value="Unassembled WGS sequence"/>
</dbReference>
<comment type="caution">
    <text evidence="1">The sequence shown here is derived from an EMBL/GenBank/DDBJ whole genome shotgun (WGS) entry which is preliminary data.</text>
</comment>
<dbReference type="EMBL" id="JACHWZ010000020">
    <property type="protein sequence ID" value="MBB3062793.1"/>
    <property type="molecule type" value="Genomic_DNA"/>
</dbReference>
<reference evidence="1 2" key="1">
    <citation type="submission" date="2020-08" db="EMBL/GenBank/DDBJ databases">
        <title>Genomic Encyclopedia of Type Strains, Phase III (KMG-III): the genomes of soil and plant-associated and newly described type strains.</title>
        <authorList>
            <person name="Whitman W."/>
        </authorList>
    </citation>
    <scope>NUCLEOTIDE SEQUENCE [LARGE SCALE GENOMIC DNA]</scope>
    <source>
        <strain evidence="1 2">CECT 8799</strain>
    </source>
</reference>